<dbReference type="SUPFAM" id="SSF56925">
    <property type="entry name" value="OMPA-like"/>
    <property type="match status" value="1"/>
</dbReference>
<dbReference type="Pfam" id="PF04773">
    <property type="entry name" value="FecR"/>
    <property type="match status" value="1"/>
</dbReference>
<keyword evidence="1" id="KW-0732">Signal</keyword>
<evidence type="ECO:0000256" key="1">
    <source>
        <dbReference type="SAM" id="SignalP"/>
    </source>
</evidence>
<reference evidence="3 4" key="1">
    <citation type="submission" date="2016-12" db="EMBL/GenBank/DDBJ databases">
        <title>Isolation and genomic insights into novel planktonic Zetaproteobacteria from stratified waters of the Chesapeake Bay.</title>
        <authorList>
            <person name="McAllister S.M."/>
            <person name="Kato S."/>
            <person name="Chan C.S."/>
            <person name="Chiu B.K."/>
            <person name="Field E.K."/>
        </authorList>
    </citation>
    <scope>NUCLEOTIDE SEQUENCE [LARGE SCALE GENOMIC DNA]</scope>
    <source>
        <strain evidence="3 4">CP-5</strain>
    </source>
</reference>
<dbReference type="InterPro" id="IPR006860">
    <property type="entry name" value="FecR"/>
</dbReference>
<gene>
    <name evidence="3" type="ORF">Ga0123461_1638</name>
</gene>
<dbReference type="KEGG" id="maes:Ga0123461_1638"/>
<keyword evidence="4" id="KW-1185">Reference proteome</keyword>
<protein>
    <submittedName>
        <fullName evidence="3">FecR family protein</fullName>
    </submittedName>
</protein>
<organism evidence="3 4">
    <name type="scientific">Mariprofundus aestuarium</name>
    <dbReference type="NCBI Taxonomy" id="1921086"/>
    <lineage>
        <taxon>Bacteria</taxon>
        <taxon>Pseudomonadati</taxon>
        <taxon>Pseudomonadota</taxon>
        <taxon>Candidatius Mariprofundia</taxon>
        <taxon>Mariprofundales</taxon>
        <taxon>Mariprofundaceae</taxon>
        <taxon>Mariprofundus</taxon>
    </lineage>
</organism>
<name>A0A2K8L2H7_MARES</name>
<dbReference type="OrthoDB" id="5289235at2"/>
<dbReference type="Proteomes" id="UP000231701">
    <property type="component" value="Chromosome"/>
</dbReference>
<proteinExistence type="predicted"/>
<accession>A0A2K8L2H7</accession>
<dbReference type="PANTHER" id="PTHR38731">
    <property type="entry name" value="LIPL45-RELATED LIPOPROTEIN-RELATED"/>
    <property type="match status" value="1"/>
</dbReference>
<dbReference type="RefSeq" id="WP_100277870.1">
    <property type="nucleotide sequence ID" value="NZ_CP018799.1"/>
</dbReference>
<dbReference type="Gene3D" id="2.60.120.1440">
    <property type="match status" value="1"/>
</dbReference>
<evidence type="ECO:0000313" key="3">
    <source>
        <dbReference type="EMBL" id="ATX80051.1"/>
    </source>
</evidence>
<dbReference type="InterPro" id="IPR011250">
    <property type="entry name" value="OMP/PagP_B-barrel"/>
</dbReference>
<sequence length="582" mass="58621">MFNLRRIQTFISQATPLLVAAVLCLPASAQAEAVGQFSATLNKVDHLRTGATEAVEAKVGSGVELKDLVTTLERSRAQVTFVDETVLRIASSSQVEVTEFMFDNSKLQSGSIKMIRGTLRSIVHHTDAGDAQFEVRTPTAVAAVRGTDFFTIVMGNITRFVCNQGQVEIRNINPGVAGAQMCAIGQTVDVSQGQPPTPPSPTDPKLLDQLIKATDIATPTAGDPSPPQGPGGVEEVVAATEGTGVGAAATALGVAAIGAVAVGSVSTGGVPTGAIPGAVTVTVEDSIYVMQAWMPPPAGGAITMTYGVPSGSDAGNVMTVTRNAGGNITSVRIQGTHATNLPFATATGAFDYTFNTAVATNELALGGAATDSPAAVGAGPNSVVINQIGNLPAVTGYQYASLFHWGVETTATPGNWLAGIGVFGTLTPVASVPAVGTATYAGLAQGWYYPPAATPPAGLPTVESLFTADLTANVDFALGEMAITTINSQTSPVGGPLAYTAAPNLNLAAPVVLLNAGANRNTFTAIETVTNPAGMAGTIQGGFFGPATKAPLTGANNVPANIGGSLTLTGGGASMVGVFVGQ</sequence>
<evidence type="ECO:0000259" key="2">
    <source>
        <dbReference type="Pfam" id="PF04773"/>
    </source>
</evidence>
<dbReference type="EMBL" id="CP018799">
    <property type="protein sequence ID" value="ATX80051.1"/>
    <property type="molecule type" value="Genomic_DNA"/>
</dbReference>
<feature type="domain" description="FecR protein" evidence="2">
    <location>
        <begin position="68"/>
        <end position="168"/>
    </location>
</feature>
<feature type="chain" id="PRO_5014771927" evidence="1">
    <location>
        <begin position="32"/>
        <end position="582"/>
    </location>
</feature>
<dbReference type="AlphaFoldDB" id="A0A2K8L2H7"/>
<evidence type="ECO:0000313" key="4">
    <source>
        <dbReference type="Proteomes" id="UP000231701"/>
    </source>
</evidence>
<dbReference type="Gene3D" id="2.40.160.90">
    <property type="match status" value="1"/>
</dbReference>
<feature type="signal peptide" evidence="1">
    <location>
        <begin position="1"/>
        <end position="31"/>
    </location>
</feature>